<dbReference type="EMBL" id="CAWYQH010000174">
    <property type="protein sequence ID" value="CAK8698579.1"/>
    <property type="molecule type" value="Genomic_DNA"/>
</dbReference>
<keyword evidence="4" id="KW-1185">Reference proteome</keyword>
<dbReference type="PANTHER" id="PTHR43827:SF8">
    <property type="entry name" value="ALDO_KETO REDUCTASE FAMILY PROTEIN"/>
    <property type="match status" value="1"/>
</dbReference>
<dbReference type="Pfam" id="PF00248">
    <property type="entry name" value="Aldo_ket_red"/>
    <property type="match status" value="1"/>
</dbReference>
<gene>
    <name evidence="3" type="ORF">CVLEPA_LOCUS32009</name>
</gene>
<reference evidence="3 4" key="1">
    <citation type="submission" date="2024-02" db="EMBL/GenBank/DDBJ databases">
        <authorList>
            <person name="Daric V."/>
            <person name="Darras S."/>
        </authorList>
    </citation>
    <scope>NUCLEOTIDE SEQUENCE [LARGE SCALE GENOMIC DNA]</scope>
</reference>
<name>A0ABP0H6J1_CLALP</name>
<accession>A0ABP0H6J1</accession>
<dbReference type="Gene3D" id="3.20.20.100">
    <property type="entry name" value="NADP-dependent oxidoreductase domain"/>
    <property type="match status" value="1"/>
</dbReference>
<proteinExistence type="predicted"/>
<dbReference type="InterPro" id="IPR036812">
    <property type="entry name" value="NAD(P)_OxRdtase_dom_sf"/>
</dbReference>
<protein>
    <recommendedName>
        <fullName evidence="2">NADP-dependent oxidoreductase domain-containing protein</fullName>
    </recommendedName>
</protein>
<dbReference type="CDD" id="cd19071">
    <property type="entry name" value="AKR_AKR1-5-like"/>
    <property type="match status" value="1"/>
</dbReference>
<comment type="caution">
    <text evidence="3">The sequence shown here is derived from an EMBL/GenBank/DDBJ whole genome shotgun (WGS) entry which is preliminary data.</text>
</comment>
<evidence type="ECO:0000313" key="3">
    <source>
        <dbReference type="EMBL" id="CAK8698579.1"/>
    </source>
</evidence>
<dbReference type="PRINTS" id="PR00069">
    <property type="entry name" value="ALDKETRDTASE"/>
</dbReference>
<evidence type="ECO:0000259" key="2">
    <source>
        <dbReference type="Pfam" id="PF00248"/>
    </source>
</evidence>
<feature type="domain" description="NADP-dependent oxidoreductase" evidence="2">
    <location>
        <begin position="275"/>
        <end position="548"/>
    </location>
</feature>
<evidence type="ECO:0000313" key="4">
    <source>
        <dbReference type="Proteomes" id="UP001642483"/>
    </source>
</evidence>
<dbReference type="InterPro" id="IPR020471">
    <property type="entry name" value="AKR"/>
</dbReference>
<organism evidence="3 4">
    <name type="scientific">Clavelina lepadiformis</name>
    <name type="common">Light-bulb sea squirt</name>
    <name type="synonym">Ascidia lepadiformis</name>
    <dbReference type="NCBI Taxonomy" id="159417"/>
    <lineage>
        <taxon>Eukaryota</taxon>
        <taxon>Metazoa</taxon>
        <taxon>Chordata</taxon>
        <taxon>Tunicata</taxon>
        <taxon>Ascidiacea</taxon>
        <taxon>Aplousobranchia</taxon>
        <taxon>Clavelinidae</taxon>
        <taxon>Clavelina</taxon>
    </lineage>
</organism>
<dbReference type="InterPro" id="IPR023210">
    <property type="entry name" value="NADP_OxRdtase_dom"/>
</dbReference>
<feature type="chain" id="PRO_5046649747" description="NADP-dependent oxidoreductase domain-containing protein" evidence="1">
    <location>
        <begin position="21"/>
        <end position="580"/>
    </location>
</feature>
<dbReference type="Proteomes" id="UP001642483">
    <property type="component" value="Unassembled WGS sequence"/>
</dbReference>
<evidence type="ECO:0000256" key="1">
    <source>
        <dbReference type="SAM" id="SignalP"/>
    </source>
</evidence>
<dbReference type="SUPFAM" id="SSF51430">
    <property type="entry name" value="NAD(P)-linked oxidoreductase"/>
    <property type="match status" value="1"/>
</dbReference>
<feature type="signal peptide" evidence="1">
    <location>
        <begin position="1"/>
        <end position="20"/>
    </location>
</feature>
<dbReference type="PANTHER" id="PTHR43827">
    <property type="entry name" value="2,5-DIKETO-D-GLUCONIC ACID REDUCTASE"/>
    <property type="match status" value="1"/>
</dbReference>
<sequence length="580" mass="66884">MYLLSRMITLLFFYWQGVKSYGFGDYKGIMYVSEYEIGGEDFYNNFMVTKTPLLIPGACQNWPIRIMLQSAGSFEDKFRNIKVPLKLGDSKDMREVTLEEFELKSEVGSHYEINANESHELETLIYLPALMVSCRVLYEDFAHNKNVKVIGSKSNDFVLDRFCSKKETLIAMVKGNMKAKFEEIPEEVWLKDGDLWYVPPNRCFILKKQGHVTYIKFSWTSTKAYDTAIDCERPSLHELTKIVTNIEEGIAGEPYHDYTWPDVQMNTGYKMPPVGLGTFRLREKTYETMKLALKLGYRLFDTAQSYSGETRLMDFEISSEFEIGRALFDSEVEREELFLVTKVREDLMSHDDTVNSVLKSLQDLKTNYIDVVLVHAFIPEEHCGPYDKTCKSSPWICWRALEELQLKGLIRSIGVSNIESDTLKFLVGHFSKSSVSVVQNWFDPFHQDRAVREICQEKNITYMGYSTLGTLWMEIEGGYDVNPVLEHKDVVESAMYSLLPTTSAVLRWAISRNVVVIPSTTNEDHLQKNLETRKQNVDSYSSQLIDSLDGLLGDPEKEDWAKPSISFEKQRKVKQSKDEL</sequence>
<keyword evidence="1" id="KW-0732">Signal</keyword>